<sequence length="76" mass="8792">MSANCNRIEDPEVYSLLNDVTKRIDHIRQLLEMKKLDASDRFKCYVANLIDNLEFQINDGSLVVHDDAEESKLSNH</sequence>
<name>A0A922IFJ7_DERFA</name>
<dbReference type="AlphaFoldDB" id="A0A922IFJ7"/>
<reference evidence="1" key="3">
    <citation type="journal article" date="2021" name="World Allergy Organ. J.">
        <title>Chromosome-level assembly of Dermatophagoides farinae genome and transcriptome reveals two novel allergens Der f 37 and Der f 39.</title>
        <authorList>
            <person name="Chen J."/>
            <person name="Cai Z."/>
            <person name="Fan D."/>
            <person name="Hu J."/>
            <person name="Hou Y."/>
            <person name="He Y."/>
            <person name="Zhang Z."/>
            <person name="Zhao Z."/>
            <person name="Gao P."/>
            <person name="Hu W."/>
            <person name="Sun J."/>
            <person name="Li J."/>
            <person name="Ji K."/>
        </authorList>
    </citation>
    <scope>NUCLEOTIDE SEQUENCE</scope>
    <source>
        <strain evidence="1">JKM2019</strain>
    </source>
</reference>
<protein>
    <submittedName>
        <fullName evidence="2">Uncharacterized protein</fullName>
    </submittedName>
</protein>
<accession>A0A922IFJ7</accession>
<dbReference type="Proteomes" id="UP000790347">
    <property type="component" value="Unassembled WGS sequence"/>
</dbReference>
<evidence type="ECO:0000313" key="1">
    <source>
        <dbReference type="EMBL" id="KAH7642734.1"/>
    </source>
</evidence>
<organism evidence="2 3">
    <name type="scientific">Dermatophagoides farinae</name>
    <name type="common">American house dust mite</name>
    <dbReference type="NCBI Taxonomy" id="6954"/>
    <lineage>
        <taxon>Eukaryota</taxon>
        <taxon>Metazoa</taxon>
        <taxon>Ecdysozoa</taxon>
        <taxon>Arthropoda</taxon>
        <taxon>Chelicerata</taxon>
        <taxon>Arachnida</taxon>
        <taxon>Acari</taxon>
        <taxon>Acariformes</taxon>
        <taxon>Sarcoptiformes</taxon>
        <taxon>Astigmata</taxon>
        <taxon>Psoroptidia</taxon>
        <taxon>Analgoidea</taxon>
        <taxon>Pyroglyphidae</taxon>
        <taxon>Dermatophagoidinae</taxon>
        <taxon>Dermatophagoides</taxon>
    </lineage>
</organism>
<gene>
    <name evidence="2" type="ORF">DERF_003932</name>
    <name evidence="1" type="ORF">HUG17_5781</name>
</gene>
<evidence type="ECO:0000313" key="3">
    <source>
        <dbReference type="Proteomes" id="UP000790347"/>
    </source>
</evidence>
<dbReference type="EMBL" id="ASGP02000001">
    <property type="protein sequence ID" value="KAH9530098.1"/>
    <property type="molecule type" value="Genomic_DNA"/>
</dbReference>
<dbReference type="EMBL" id="SDOV01000004">
    <property type="protein sequence ID" value="KAH7642734.1"/>
    <property type="molecule type" value="Genomic_DNA"/>
</dbReference>
<reference evidence="2" key="1">
    <citation type="submission" date="2013-05" db="EMBL/GenBank/DDBJ databases">
        <authorList>
            <person name="Yim A.K.Y."/>
            <person name="Chan T.F."/>
            <person name="Ji K.M."/>
            <person name="Liu X.Y."/>
            <person name="Zhou J.W."/>
            <person name="Li R.Q."/>
            <person name="Yang K.Y."/>
            <person name="Li J."/>
            <person name="Li M."/>
            <person name="Law P.T.W."/>
            <person name="Wu Y.L."/>
            <person name="Cai Z.L."/>
            <person name="Qin H."/>
            <person name="Bao Y."/>
            <person name="Leung R.K.K."/>
            <person name="Ng P.K.S."/>
            <person name="Zou J."/>
            <person name="Zhong X.J."/>
            <person name="Ran P.X."/>
            <person name="Zhong N.S."/>
            <person name="Liu Z.G."/>
            <person name="Tsui S.K.W."/>
        </authorList>
    </citation>
    <scope>NUCLEOTIDE SEQUENCE</scope>
    <source>
        <strain evidence="2">Derf</strain>
        <tissue evidence="2">Whole organism</tissue>
    </source>
</reference>
<evidence type="ECO:0000313" key="2">
    <source>
        <dbReference type="EMBL" id="KAH9530098.1"/>
    </source>
</evidence>
<comment type="caution">
    <text evidence="2">The sequence shown here is derived from an EMBL/GenBank/DDBJ whole genome shotgun (WGS) entry which is preliminary data.</text>
</comment>
<proteinExistence type="predicted"/>
<dbReference type="Proteomes" id="UP000828236">
    <property type="component" value="Unassembled WGS sequence"/>
</dbReference>
<reference evidence="2" key="4">
    <citation type="journal article" date="2022" name="Res Sq">
        <title>Comparative Genomics Reveals Insights into the Divergent Evolution of Astigmatic Mites and Household Pest Adaptations.</title>
        <authorList>
            <person name="Xiong Q."/>
            <person name="Wan A.T.-Y."/>
            <person name="Liu X.-Y."/>
            <person name="Fung C.S.-H."/>
            <person name="Xiao X."/>
            <person name="Malainual N."/>
            <person name="Hou J."/>
            <person name="Wang L."/>
            <person name="Wang M."/>
            <person name="Yang K."/>
            <person name="Cui Y."/>
            <person name="Leung E."/>
            <person name="Nong W."/>
            <person name="Shin S.-K."/>
            <person name="Au S."/>
            <person name="Jeong K.Y."/>
            <person name="Chew F.T."/>
            <person name="Hui J."/>
            <person name="Leung T.F."/>
            <person name="Tungtrongchitr A."/>
            <person name="Zhong N."/>
            <person name="Liu Z."/>
            <person name="Tsui S."/>
        </authorList>
    </citation>
    <scope>NUCLEOTIDE SEQUENCE</scope>
    <source>
        <strain evidence="2">Derf</strain>
        <tissue evidence="2">Whole organism</tissue>
    </source>
</reference>
<reference evidence="1" key="2">
    <citation type="submission" date="2020-06" db="EMBL/GenBank/DDBJ databases">
        <authorList>
            <person name="Ji K."/>
            <person name="Li J."/>
        </authorList>
    </citation>
    <scope>NUCLEOTIDE SEQUENCE</scope>
    <source>
        <strain evidence="1">JKM2019</strain>
        <tissue evidence="1">Whole body</tissue>
    </source>
</reference>
<keyword evidence="3" id="KW-1185">Reference proteome</keyword>